<dbReference type="EMBL" id="MCOG01000056">
    <property type="protein sequence ID" value="ORY63619.1"/>
    <property type="molecule type" value="Genomic_DNA"/>
</dbReference>
<protein>
    <submittedName>
        <fullName evidence="3">Uncharacterized protein</fullName>
    </submittedName>
</protein>
<feature type="coiled-coil region" evidence="1">
    <location>
        <begin position="81"/>
        <end position="150"/>
    </location>
</feature>
<evidence type="ECO:0000256" key="1">
    <source>
        <dbReference type="SAM" id="Coils"/>
    </source>
</evidence>
<keyword evidence="4" id="KW-1185">Reference proteome</keyword>
<keyword evidence="2" id="KW-0472">Membrane</keyword>
<gene>
    <name evidence="3" type="ORF">LY90DRAFT_668276</name>
</gene>
<name>A0A1Y2DWN8_9FUNG</name>
<keyword evidence="2" id="KW-1133">Transmembrane helix</keyword>
<dbReference type="AlphaFoldDB" id="A0A1Y2DWN8"/>
<dbReference type="Proteomes" id="UP000193920">
    <property type="component" value="Unassembled WGS sequence"/>
</dbReference>
<proteinExistence type="predicted"/>
<evidence type="ECO:0000256" key="2">
    <source>
        <dbReference type="SAM" id="Phobius"/>
    </source>
</evidence>
<organism evidence="3 4">
    <name type="scientific">Neocallimastix californiae</name>
    <dbReference type="NCBI Taxonomy" id="1754190"/>
    <lineage>
        <taxon>Eukaryota</taxon>
        <taxon>Fungi</taxon>
        <taxon>Fungi incertae sedis</taxon>
        <taxon>Chytridiomycota</taxon>
        <taxon>Chytridiomycota incertae sedis</taxon>
        <taxon>Neocallimastigomycetes</taxon>
        <taxon>Neocallimastigales</taxon>
        <taxon>Neocallimastigaceae</taxon>
        <taxon>Neocallimastix</taxon>
    </lineage>
</organism>
<evidence type="ECO:0000313" key="4">
    <source>
        <dbReference type="Proteomes" id="UP000193920"/>
    </source>
</evidence>
<keyword evidence="2" id="KW-0812">Transmembrane</keyword>
<sequence length="444" mass="53230">MSDNNDIEFKDVKIYCKFALFGKYDNNVKIIDSPEDDIDIVIAVIKCRDKITDPIREYLKKLYSEKKTKHIFFVINHFHSYSRSKRNRKAKERENEKKKKRIKEIEESIKDISKESYDKKEFYVHHKKELKNKKEENEEQINLLDEFIKKVSHQINTYINENEQQVKVDIKEKFETIFQVFDDKESRNSNNQKMMGIFKDILKGFIESNIKDIKEIYSKNISNFKHENKVMEEKIKNKLNNFYFENVNNNNIIININNNNNNKVVSISLDKIINTQLRYLFSDDKEFDSSLTNKVKEMISESSLFSPEKINSISEELFIFAVTNNVKFGNKSKDYLDELLIKKYYLLYGSAIIGCLFSYYIYRKRGEKKKKKKKKKKKQKIKMEKQNTINTWINTIDRYRKSLLENFEINYNNIVDSEIKKKNLRIPINALILKETKKKELLQI</sequence>
<reference evidence="3 4" key="1">
    <citation type="submission" date="2016-08" db="EMBL/GenBank/DDBJ databases">
        <title>A Parts List for Fungal Cellulosomes Revealed by Comparative Genomics.</title>
        <authorList>
            <consortium name="DOE Joint Genome Institute"/>
            <person name="Haitjema C.H."/>
            <person name="Gilmore S.P."/>
            <person name="Henske J.K."/>
            <person name="Solomon K.V."/>
            <person name="De Groot R."/>
            <person name="Kuo A."/>
            <person name="Mondo S.J."/>
            <person name="Salamov A.A."/>
            <person name="Labutti K."/>
            <person name="Zhao Z."/>
            <person name="Chiniquy J."/>
            <person name="Barry K."/>
            <person name="Brewer H.M."/>
            <person name="Purvine S.O."/>
            <person name="Wright A.T."/>
            <person name="Boxma B."/>
            <person name="Van Alen T."/>
            <person name="Hackstein J.H."/>
            <person name="Baker S.E."/>
            <person name="Grigoriev I.V."/>
            <person name="O'Malley M.A."/>
        </authorList>
    </citation>
    <scope>NUCLEOTIDE SEQUENCE [LARGE SCALE GENOMIC DNA]</scope>
    <source>
        <strain evidence="3 4">G1</strain>
    </source>
</reference>
<evidence type="ECO:0000313" key="3">
    <source>
        <dbReference type="EMBL" id="ORY63619.1"/>
    </source>
</evidence>
<comment type="caution">
    <text evidence="3">The sequence shown here is derived from an EMBL/GenBank/DDBJ whole genome shotgun (WGS) entry which is preliminary data.</text>
</comment>
<feature type="transmembrane region" description="Helical" evidence="2">
    <location>
        <begin position="344"/>
        <end position="362"/>
    </location>
</feature>
<accession>A0A1Y2DWN8</accession>
<keyword evidence="1" id="KW-0175">Coiled coil</keyword>